<organism evidence="4 5">
    <name type="scientific">Spodoptera litura</name>
    <name type="common">Asian cotton leafworm</name>
    <dbReference type="NCBI Taxonomy" id="69820"/>
    <lineage>
        <taxon>Eukaryota</taxon>
        <taxon>Metazoa</taxon>
        <taxon>Ecdysozoa</taxon>
        <taxon>Arthropoda</taxon>
        <taxon>Hexapoda</taxon>
        <taxon>Insecta</taxon>
        <taxon>Pterygota</taxon>
        <taxon>Neoptera</taxon>
        <taxon>Endopterygota</taxon>
        <taxon>Lepidoptera</taxon>
        <taxon>Glossata</taxon>
        <taxon>Ditrysia</taxon>
        <taxon>Noctuoidea</taxon>
        <taxon>Noctuidae</taxon>
        <taxon>Amphipyrinae</taxon>
        <taxon>Spodoptera</taxon>
    </lineage>
</organism>
<keyword evidence="1" id="KW-0479">Metal-binding</keyword>
<dbReference type="Gene3D" id="4.10.60.10">
    <property type="entry name" value="Zinc finger, CCHC-type"/>
    <property type="match status" value="1"/>
</dbReference>
<evidence type="ECO:0000256" key="1">
    <source>
        <dbReference type="PROSITE-ProRule" id="PRU00047"/>
    </source>
</evidence>
<evidence type="ECO:0000259" key="3">
    <source>
        <dbReference type="PROSITE" id="PS50158"/>
    </source>
</evidence>
<dbReference type="InterPro" id="IPR036875">
    <property type="entry name" value="Znf_CCHC_sf"/>
</dbReference>
<evidence type="ECO:0000256" key="2">
    <source>
        <dbReference type="SAM" id="MobiDB-lite"/>
    </source>
</evidence>
<dbReference type="Proteomes" id="UP000301870">
    <property type="component" value="Chromosome 20"/>
</dbReference>
<dbReference type="OrthoDB" id="8122238at2759"/>
<dbReference type="SMART" id="SM00343">
    <property type="entry name" value="ZnF_C2HC"/>
    <property type="match status" value="2"/>
</dbReference>
<dbReference type="PROSITE" id="PS50158">
    <property type="entry name" value="ZF_CCHC"/>
    <property type="match status" value="2"/>
</dbReference>
<protein>
    <submittedName>
        <fullName evidence="5">Uncharacterized protein LOC111355289</fullName>
    </submittedName>
</protein>
<dbReference type="GO" id="GO:0003676">
    <property type="term" value="F:nucleic acid binding"/>
    <property type="evidence" value="ECO:0007669"/>
    <property type="project" value="InterPro"/>
</dbReference>
<name>A0A9J7EAM6_SPOLT</name>
<dbReference type="InterPro" id="IPR001878">
    <property type="entry name" value="Znf_CCHC"/>
</dbReference>
<dbReference type="GO" id="GO:0008270">
    <property type="term" value="F:zinc ion binding"/>
    <property type="evidence" value="ECO:0007669"/>
    <property type="project" value="UniProtKB-KW"/>
</dbReference>
<dbReference type="SUPFAM" id="SSF57756">
    <property type="entry name" value="Retrovirus zinc finger-like domains"/>
    <property type="match status" value="1"/>
</dbReference>
<evidence type="ECO:0000313" key="5">
    <source>
        <dbReference type="RefSeq" id="XP_022824839.1"/>
    </source>
</evidence>
<accession>A0A9J7EAM6</accession>
<feature type="compositionally biased region" description="Polar residues" evidence="2">
    <location>
        <begin position="1"/>
        <end position="10"/>
    </location>
</feature>
<feature type="region of interest" description="Disordered" evidence="2">
    <location>
        <begin position="1"/>
        <end position="29"/>
    </location>
</feature>
<feature type="domain" description="CCHC-type" evidence="3">
    <location>
        <begin position="346"/>
        <end position="361"/>
    </location>
</feature>
<proteinExistence type="predicted"/>
<feature type="domain" description="CCHC-type" evidence="3">
    <location>
        <begin position="325"/>
        <end position="339"/>
    </location>
</feature>
<keyword evidence="4" id="KW-1185">Reference proteome</keyword>
<dbReference type="GeneID" id="111355289"/>
<dbReference type="RefSeq" id="XP_022824839.1">
    <property type="nucleotide sequence ID" value="XM_022969071.1"/>
</dbReference>
<keyword evidence="1" id="KW-0863">Zinc-finger</keyword>
<reference evidence="5" key="1">
    <citation type="submission" date="2025-08" db="UniProtKB">
        <authorList>
            <consortium name="RefSeq"/>
        </authorList>
    </citation>
    <scope>IDENTIFICATION</scope>
    <source>
        <strain evidence="5">Ishihara</strain>
        <tissue evidence="5">Whole body</tissue>
    </source>
</reference>
<sequence length="406" mass="44908">MDSSPFNRSGITRRTPPPTTPCREQPAQIDPPEVVTTSDLHQWTGSVERYLQEICNISSEGKLNSEQKLKISNLCRKVSQGFTHVTVQYQALKNKALIQHYALQDLKEKNDLAVSLTQIKETIKESCSKSVPQNSSFADMVKKGTNNFVRPSPLSSVAIYPSDKSKTSDETKNIVQKAICPGDINLKVRGVRKIRNGGVIISTETKEDLEKLKKSVQLSSIGLTVDEPKKRNPRLIVLGIPTSMAEPEVFKCIFEQNVAEKLPSLSRDAFLASIKLSHKSGRRDADHCNFIIEVSAALRKALITQDRVFINWTSCPVRDFTIVTRCYNCQQYGHAAKSCQAAAPTCGHCGDEGHSIKDCPKKGAPPKCATCARFKKPSNHQTGDIDCPAKKAAENRYMNSVNYEGA</sequence>
<keyword evidence="1" id="KW-0862">Zinc</keyword>
<dbReference type="KEGG" id="sliu:111355289"/>
<dbReference type="AlphaFoldDB" id="A0A9J7EAM6"/>
<evidence type="ECO:0000313" key="4">
    <source>
        <dbReference type="Proteomes" id="UP000301870"/>
    </source>
</evidence>
<gene>
    <name evidence="5" type="primary">LOC111355289</name>
</gene>
<dbReference type="Pfam" id="PF00098">
    <property type="entry name" value="zf-CCHC"/>
    <property type="match status" value="1"/>
</dbReference>